<dbReference type="GO" id="GO:0007165">
    <property type="term" value="P:signal transduction"/>
    <property type="evidence" value="ECO:0007669"/>
    <property type="project" value="InterPro"/>
</dbReference>
<dbReference type="GO" id="GO:0043235">
    <property type="term" value="C:receptor complex"/>
    <property type="evidence" value="ECO:0007669"/>
    <property type="project" value="TreeGrafter"/>
</dbReference>
<keyword evidence="4" id="KW-1133">Transmembrane helix</keyword>
<evidence type="ECO:0000256" key="4">
    <source>
        <dbReference type="ARBA" id="ARBA00022989"/>
    </source>
</evidence>
<comment type="subcellular location">
    <subcellularLocation>
        <location evidence="1">Membrane</location>
    </subcellularLocation>
</comment>
<sequence>MSVFISYSTKDSDFIDKLSIKLIKNKIPIWLDKWEMQPGDSLIEKIQDGLENAEALIVVLSQNSVNSEWCKKELSAGLMRELEEKKVIAIPAVLDDCKVPLFLRDKLYADFRSDFDTGFNNLLRPLSKLFSEHMGRKKDNDIITDYAINWGIDEDLFFLSIDLVNWYEKQRKSILLTINVEANVQGTRRFEEQLSHGVDWLMKETVITLLYENTRLRELDILVQRDSLFRLKVLMRDINSDIDFKIIIKASLMGEDNHNDMLIHLVDYLEMLNDSRKLRLK</sequence>
<dbReference type="Gene3D" id="3.40.50.10140">
    <property type="entry name" value="Toll/interleukin-1 receptor homology (TIR) domain"/>
    <property type="match status" value="1"/>
</dbReference>
<dbReference type="GO" id="GO:0038023">
    <property type="term" value="F:signaling receptor activity"/>
    <property type="evidence" value="ECO:0007669"/>
    <property type="project" value="TreeGrafter"/>
</dbReference>
<dbReference type="AlphaFoldDB" id="A0A7K1YC69"/>
<feature type="domain" description="TIR" evidence="6">
    <location>
        <begin position="1"/>
        <end position="127"/>
    </location>
</feature>
<evidence type="ECO:0000256" key="3">
    <source>
        <dbReference type="ARBA" id="ARBA00022729"/>
    </source>
</evidence>
<evidence type="ECO:0000259" key="6">
    <source>
        <dbReference type="PROSITE" id="PS50104"/>
    </source>
</evidence>
<gene>
    <name evidence="7" type="ORF">GS399_13395</name>
</gene>
<dbReference type="RefSeq" id="WP_160845156.1">
    <property type="nucleotide sequence ID" value="NZ_WVHT01000006.1"/>
</dbReference>
<keyword evidence="5" id="KW-0472">Membrane</keyword>
<dbReference type="Proteomes" id="UP000466586">
    <property type="component" value="Unassembled WGS sequence"/>
</dbReference>
<keyword evidence="2" id="KW-0812">Transmembrane</keyword>
<dbReference type="SMART" id="SM00255">
    <property type="entry name" value="TIR"/>
    <property type="match status" value="1"/>
</dbReference>
<reference evidence="7 8" key="1">
    <citation type="submission" date="2019-11" db="EMBL/GenBank/DDBJ databases">
        <title>Pedobacter sp. HMF7647 Genome sequencing and assembly.</title>
        <authorList>
            <person name="Kang H."/>
            <person name="Kim H."/>
            <person name="Joh K."/>
        </authorList>
    </citation>
    <scope>NUCLEOTIDE SEQUENCE [LARGE SCALE GENOMIC DNA]</scope>
    <source>
        <strain evidence="7 8">HMF7647</strain>
    </source>
</reference>
<organism evidence="7 8">
    <name type="scientific">Hufsiella arboris</name>
    <dbReference type="NCBI Taxonomy" id="2695275"/>
    <lineage>
        <taxon>Bacteria</taxon>
        <taxon>Pseudomonadati</taxon>
        <taxon>Bacteroidota</taxon>
        <taxon>Sphingobacteriia</taxon>
        <taxon>Sphingobacteriales</taxon>
        <taxon>Sphingobacteriaceae</taxon>
        <taxon>Hufsiella</taxon>
    </lineage>
</organism>
<keyword evidence="3" id="KW-0732">Signal</keyword>
<evidence type="ECO:0000313" key="8">
    <source>
        <dbReference type="Proteomes" id="UP000466586"/>
    </source>
</evidence>
<dbReference type="GO" id="GO:0042497">
    <property type="term" value="F:triacyl lipopeptide binding"/>
    <property type="evidence" value="ECO:0007669"/>
    <property type="project" value="TreeGrafter"/>
</dbReference>
<dbReference type="Pfam" id="PF13676">
    <property type="entry name" value="TIR_2"/>
    <property type="match status" value="1"/>
</dbReference>
<comment type="caution">
    <text evidence="7">The sequence shown here is derived from an EMBL/GenBank/DDBJ whole genome shotgun (WGS) entry which is preliminary data.</text>
</comment>
<keyword evidence="8" id="KW-1185">Reference proteome</keyword>
<evidence type="ECO:0000256" key="2">
    <source>
        <dbReference type="ARBA" id="ARBA00022692"/>
    </source>
</evidence>
<evidence type="ECO:0000256" key="1">
    <source>
        <dbReference type="ARBA" id="ARBA00004370"/>
    </source>
</evidence>
<dbReference type="EMBL" id="WVHT01000006">
    <property type="protein sequence ID" value="MXV51971.1"/>
    <property type="molecule type" value="Genomic_DNA"/>
</dbReference>
<protein>
    <submittedName>
        <fullName evidence="7">TIR domain-containing protein</fullName>
    </submittedName>
</protein>
<dbReference type="InterPro" id="IPR035897">
    <property type="entry name" value="Toll_tir_struct_dom_sf"/>
</dbReference>
<accession>A0A7K1YC69</accession>
<dbReference type="GO" id="GO:0005886">
    <property type="term" value="C:plasma membrane"/>
    <property type="evidence" value="ECO:0007669"/>
    <property type="project" value="TreeGrafter"/>
</dbReference>
<dbReference type="PANTHER" id="PTHR24365">
    <property type="entry name" value="TOLL-LIKE RECEPTOR"/>
    <property type="match status" value="1"/>
</dbReference>
<dbReference type="PANTHER" id="PTHR24365:SF17">
    <property type="entry name" value="TOLL-LIKE RECEPTOR 2"/>
    <property type="match status" value="1"/>
</dbReference>
<dbReference type="PROSITE" id="PS50104">
    <property type="entry name" value="TIR"/>
    <property type="match status" value="1"/>
</dbReference>
<evidence type="ECO:0000256" key="5">
    <source>
        <dbReference type="ARBA" id="ARBA00023136"/>
    </source>
</evidence>
<evidence type="ECO:0000313" key="7">
    <source>
        <dbReference type="EMBL" id="MXV51971.1"/>
    </source>
</evidence>
<proteinExistence type="predicted"/>
<dbReference type="InterPro" id="IPR000157">
    <property type="entry name" value="TIR_dom"/>
</dbReference>
<name>A0A7K1YC69_9SPHI</name>
<dbReference type="SUPFAM" id="SSF52200">
    <property type="entry name" value="Toll/Interleukin receptor TIR domain"/>
    <property type="match status" value="1"/>
</dbReference>